<dbReference type="PANTHER" id="PTHR21248:SF22">
    <property type="entry name" value="PHOSPHOLIPASE D"/>
    <property type="match status" value="1"/>
</dbReference>
<keyword evidence="5" id="KW-0677">Repeat</keyword>
<dbReference type="GO" id="GO:0005886">
    <property type="term" value="C:plasma membrane"/>
    <property type="evidence" value="ECO:0007669"/>
    <property type="project" value="UniProtKB-SubCell"/>
</dbReference>
<dbReference type="EMBL" id="QYUQ01000002">
    <property type="protein sequence ID" value="RJG04572.1"/>
    <property type="molecule type" value="Genomic_DNA"/>
</dbReference>
<dbReference type="NCBIfam" id="TIGR04265">
    <property type="entry name" value="bac_cardiolipin"/>
    <property type="match status" value="1"/>
</dbReference>
<feature type="domain" description="PLD phosphodiesterase" evidence="9">
    <location>
        <begin position="156"/>
        <end position="183"/>
    </location>
</feature>
<dbReference type="InterPro" id="IPR022924">
    <property type="entry name" value="Cardiolipin_synthase"/>
</dbReference>
<evidence type="ECO:0000256" key="4">
    <source>
        <dbReference type="ARBA" id="ARBA00022692"/>
    </source>
</evidence>
<dbReference type="CDD" id="cd09110">
    <property type="entry name" value="PLDc_CLS_1"/>
    <property type="match status" value="1"/>
</dbReference>
<dbReference type="OrthoDB" id="9762009at2"/>
<evidence type="ECO:0000256" key="1">
    <source>
        <dbReference type="ARBA" id="ARBA00004236"/>
    </source>
</evidence>
<evidence type="ECO:0000313" key="10">
    <source>
        <dbReference type="EMBL" id="RJG04572.1"/>
    </source>
</evidence>
<comment type="subcellular location">
    <subcellularLocation>
        <location evidence="1">Cell membrane</location>
    </subcellularLocation>
</comment>
<gene>
    <name evidence="10" type="primary">cls</name>
    <name evidence="10" type="ORF">D3878_20565</name>
</gene>
<comment type="caution">
    <text evidence="10">The sequence shown here is derived from an EMBL/GenBank/DDBJ whole genome shotgun (WGS) entry which is preliminary data.</text>
</comment>
<dbReference type="GO" id="GO:0008808">
    <property type="term" value="F:cardiolipin synthase activity"/>
    <property type="evidence" value="ECO:0007669"/>
    <property type="project" value="UniProtKB-UniRule"/>
</dbReference>
<dbReference type="InterPro" id="IPR001736">
    <property type="entry name" value="PLipase_D/transphosphatidylase"/>
</dbReference>
<accession>A0A3A3GD38</accession>
<name>A0A3A3GD38_9BURK</name>
<dbReference type="GO" id="GO:0032049">
    <property type="term" value="P:cardiolipin biosynthetic process"/>
    <property type="evidence" value="ECO:0007669"/>
    <property type="project" value="UniProtKB-UniRule"/>
</dbReference>
<reference evidence="11" key="1">
    <citation type="submission" date="2018-09" db="EMBL/GenBank/DDBJ databases">
        <authorList>
            <person name="Zhu H."/>
        </authorList>
    </citation>
    <scope>NUCLEOTIDE SEQUENCE [LARGE SCALE GENOMIC DNA]</scope>
    <source>
        <strain evidence="11">K1S02-23</strain>
    </source>
</reference>
<evidence type="ECO:0000256" key="5">
    <source>
        <dbReference type="ARBA" id="ARBA00022737"/>
    </source>
</evidence>
<dbReference type="InterPro" id="IPR025202">
    <property type="entry name" value="PLD-like_dom"/>
</dbReference>
<evidence type="ECO:0000313" key="11">
    <source>
        <dbReference type="Proteomes" id="UP000266327"/>
    </source>
</evidence>
<evidence type="ECO:0000256" key="8">
    <source>
        <dbReference type="NCBIfam" id="TIGR04265"/>
    </source>
</evidence>
<evidence type="ECO:0000256" key="3">
    <source>
        <dbReference type="ARBA" id="ARBA00022679"/>
    </source>
</evidence>
<organism evidence="10 11">
    <name type="scientific">Noviherbaspirillum sedimenti</name>
    <dbReference type="NCBI Taxonomy" id="2320865"/>
    <lineage>
        <taxon>Bacteria</taxon>
        <taxon>Pseudomonadati</taxon>
        <taxon>Pseudomonadota</taxon>
        <taxon>Betaproteobacteria</taxon>
        <taxon>Burkholderiales</taxon>
        <taxon>Oxalobacteraceae</taxon>
        <taxon>Noviherbaspirillum</taxon>
    </lineage>
</organism>
<dbReference type="PROSITE" id="PS50035">
    <property type="entry name" value="PLD"/>
    <property type="match status" value="2"/>
</dbReference>
<keyword evidence="7" id="KW-0472">Membrane</keyword>
<dbReference type="PANTHER" id="PTHR21248">
    <property type="entry name" value="CARDIOLIPIN SYNTHASE"/>
    <property type="match status" value="1"/>
</dbReference>
<keyword evidence="2" id="KW-1003">Cell membrane</keyword>
<keyword evidence="3" id="KW-0808">Transferase</keyword>
<proteinExistence type="predicted"/>
<dbReference type="EC" id="2.7.8.-" evidence="8"/>
<dbReference type="Gene3D" id="3.30.870.10">
    <property type="entry name" value="Endonuclease Chain A"/>
    <property type="match status" value="2"/>
</dbReference>
<evidence type="ECO:0000259" key="9">
    <source>
        <dbReference type="PROSITE" id="PS50035"/>
    </source>
</evidence>
<evidence type="ECO:0000256" key="7">
    <source>
        <dbReference type="ARBA" id="ARBA00023136"/>
    </source>
</evidence>
<dbReference type="SMART" id="SM00155">
    <property type="entry name" value="PLDc"/>
    <property type="match status" value="2"/>
</dbReference>
<keyword evidence="11" id="KW-1185">Reference proteome</keyword>
<keyword evidence="6" id="KW-1133">Transmembrane helix</keyword>
<protein>
    <recommendedName>
        <fullName evidence="8">Cardiolipin synthase</fullName>
        <ecNumber evidence="8">2.7.8.-</ecNumber>
    </recommendedName>
</protein>
<evidence type="ECO:0000256" key="2">
    <source>
        <dbReference type="ARBA" id="ARBA00022475"/>
    </source>
</evidence>
<feature type="domain" description="PLD phosphodiesterase" evidence="9">
    <location>
        <begin position="333"/>
        <end position="360"/>
    </location>
</feature>
<dbReference type="SUPFAM" id="SSF56024">
    <property type="entry name" value="Phospholipase D/nuclease"/>
    <property type="match status" value="2"/>
</dbReference>
<dbReference type="CDD" id="cd09159">
    <property type="entry name" value="PLDc_ybhO_like_2"/>
    <property type="match status" value="1"/>
</dbReference>
<evidence type="ECO:0000256" key="6">
    <source>
        <dbReference type="ARBA" id="ARBA00022989"/>
    </source>
</evidence>
<dbReference type="Proteomes" id="UP000266327">
    <property type="component" value="Unassembled WGS sequence"/>
</dbReference>
<dbReference type="Pfam" id="PF13091">
    <property type="entry name" value="PLDc_2"/>
    <property type="match status" value="2"/>
</dbReference>
<keyword evidence="4" id="KW-0812">Transmembrane</keyword>
<dbReference type="AlphaFoldDB" id="A0A3A3GD38"/>
<sequence>MFLILASVLATLIVMFIVTNFTLGEKKIRRDIPHLYTVHDPQFQRTMGVMLGPTIVPGNRVEVLVNGDGIFPAMLEAIRAAKQTITFETYIYWSGDIGRQFADALAERARAGVKVHVLLDWVGSSKMEDAQIDEMRQAGVEVLKYRPLRWYNISRINNRTHRKLLVVDGAIGFTGGVGIADKWTGNAQDPDHWRDSHFRVEGPVVTQMQAVVMDNWMQTTGKVLHGADYFPMQQPAGDSAAQMFSSSPSGGSESMELMYLLAITAAKKSIYLSSSYFVPDELVLQALIDAVGRGVKVQIITPGKHIDTDIVRRASRGQWGKLLEAGVEIFEYQPTMFHCKVMIVDELLVSVGSTNFDDRSFRLNDEANLNIYNEDFAQQQIAIFRQDLQQSHHITLAQWQARPLLEKIVEHTLALAAPLL</sequence>